<dbReference type="AlphaFoldDB" id="A0AAU9IWB0"/>
<name>A0AAU9IWB0_9CILI</name>
<feature type="region of interest" description="Disordered" evidence="1">
    <location>
        <begin position="169"/>
        <end position="188"/>
    </location>
</feature>
<evidence type="ECO:0000313" key="3">
    <source>
        <dbReference type="Proteomes" id="UP001162131"/>
    </source>
</evidence>
<proteinExistence type="predicted"/>
<protein>
    <submittedName>
        <fullName evidence="2">Uncharacterized protein</fullName>
    </submittedName>
</protein>
<keyword evidence="3" id="KW-1185">Reference proteome</keyword>
<gene>
    <name evidence="2" type="ORF">BSTOLATCC_MIC14726</name>
</gene>
<feature type="region of interest" description="Disordered" evidence="1">
    <location>
        <begin position="1"/>
        <end position="46"/>
    </location>
</feature>
<evidence type="ECO:0000313" key="2">
    <source>
        <dbReference type="EMBL" id="CAG9315985.1"/>
    </source>
</evidence>
<comment type="caution">
    <text evidence="2">The sequence shown here is derived from an EMBL/GenBank/DDBJ whole genome shotgun (WGS) entry which is preliminary data.</text>
</comment>
<sequence length="238" mass="27313">MDVLKYNPRSNGSNFHKSSIKKSPASISFERVESPKKSPNNSFDSNIKTVPSNHYLERRFKAYTRAFRQVNSVVKAFNRKASPFFDQAKEDLNSFLQKSPPTSQFSKFPNEIGKSSNEKMITQRSEIQRNKSPISPHIKKLLCSPNLNSNSTKLYQDFSEDSRSIERMSSLNSKSASRPKLRTQYSHKRSVTPEFRLNISKISNNSFEKLPSIHSSTSKRKPKRLLVNLGMNMLENQC</sequence>
<accession>A0AAU9IWB0</accession>
<dbReference type="EMBL" id="CAJZBQ010000014">
    <property type="protein sequence ID" value="CAG9315985.1"/>
    <property type="molecule type" value="Genomic_DNA"/>
</dbReference>
<feature type="compositionally biased region" description="Basic residues" evidence="1">
    <location>
        <begin position="177"/>
        <end position="188"/>
    </location>
</feature>
<feature type="compositionally biased region" description="Polar residues" evidence="1">
    <location>
        <begin position="37"/>
        <end position="46"/>
    </location>
</feature>
<evidence type="ECO:0000256" key="1">
    <source>
        <dbReference type="SAM" id="MobiDB-lite"/>
    </source>
</evidence>
<reference evidence="2" key="1">
    <citation type="submission" date="2021-09" db="EMBL/GenBank/DDBJ databases">
        <authorList>
            <consortium name="AG Swart"/>
            <person name="Singh M."/>
            <person name="Singh A."/>
            <person name="Seah K."/>
            <person name="Emmerich C."/>
        </authorList>
    </citation>
    <scope>NUCLEOTIDE SEQUENCE</scope>
    <source>
        <strain evidence="2">ATCC30299</strain>
    </source>
</reference>
<organism evidence="2 3">
    <name type="scientific">Blepharisma stoltei</name>
    <dbReference type="NCBI Taxonomy" id="1481888"/>
    <lineage>
        <taxon>Eukaryota</taxon>
        <taxon>Sar</taxon>
        <taxon>Alveolata</taxon>
        <taxon>Ciliophora</taxon>
        <taxon>Postciliodesmatophora</taxon>
        <taxon>Heterotrichea</taxon>
        <taxon>Heterotrichida</taxon>
        <taxon>Blepharismidae</taxon>
        <taxon>Blepharisma</taxon>
    </lineage>
</organism>
<dbReference type="Proteomes" id="UP001162131">
    <property type="component" value="Unassembled WGS sequence"/>
</dbReference>